<gene>
    <name evidence="5" type="ORF">A4A49_41564</name>
    <name evidence="6" type="ORF">A4A49_56293</name>
</gene>
<dbReference type="Gramene" id="OIT19343">
    <property type="protein sequence ID" value="OIT19343"/>
    <property type="gene ID" value="A4A49_41564"/>
</dbReference>
<evidence type="ECO:0000256" key="3">
    <source>
        <dbReference type="ARBA" id="ARBA00023316"/>
    </source>
</evidence>
<keyword evidence="3" id="KW-0961">Cell wall biogenesis/degradation</keyword>
<comment type="caution">
    <text evidence="5">The sequence shown here is derived from an EMBL/GenBank/DDBJ whole genome shotgun (WGS) entry which is preliminary data.</text>
</comment>
<dbReference type="Gene3D" id="2.160.20.10">
    <property type="entry name" value="Single-stranded right-handed beta-helix, Pectin lyase-like"/>
    <property type="match status" value="1"/>
</dbReference>
<keyword evidence="4" id="KW-1133">Transmembrane helix</keyword>
<dbReference type="InterPro" id="IPR012334">
    <property type="entry name" value="Pectin_lyas_fold"/>
</dbReference>
<evidence type="ECO:0000256" key="1">
    <source>
        <dbReference type="ARBA" id="ARBA00004613"/>
    </source>
</evidence>
<name>A0A1J6KBJ0_NICAT</name>
<comment type="subcellular location">
    <subcellularLocation>
        <location evidence="1">Secreted</location>
    </subcellularLocation>
</comment>
<keyword evidence="4" id="KW-0812">Transmembrane</keyword>
<dbReference type="EMBL" id="MJEQ01007888">
    <property type="protein sequence ID" value="OIT19343.1"/>
    <property type="molecule type" value="Genomic_DNA"/>
</dbReference>
<evidence type="ECO:0000256" key="2">
    <source>
        <dbReference type="ARBA" id="ARBA00022525"/>
    </source>
</evidence>
<accession>A0A1J6KBJ0</accession>
<dbReference type="PANTHER" id="PTHR31375">
    <property type="match status" value="1"/>
</dbReference>
<feature type="non-terminal residue" evidence="5">
    <location>
        <position position="120"/>
    </location>
</feature>
<keyword evidence="2" id="KW-0964">Secreted</keyword>
<feature type="transmembrane region" description="Helical" evidence="4">
    <location>
        <begin position="12"/>
        <end position="35"/>
    </location>
</feature>
<dbReference type="EMBL" id="MJEQ01001483">
    <property type="protein sequence ID" value="OIT30561.1"/>
    <property type="molecule type" value="Genomic_DNA"/>
</dbReference>
<evidence type="ECO:0000313" key="7">
    <source>
        <dbReference type="Proteomes" id="UP000187609"/>
    </source>
</evidence>
<dbReference type="GO" id="GO:0005576">
    <property type="term" value="C:extracellular region"/>
    <property type="evidence" value="ECO:0007669"/>
    <property type="project" value="UniProtKB-SubCell"/>
</dbReference>
<reference evidence="5 7" key="1">
    <citation type="submission" date="2016-11" db="EMBL/GenBank/DDBJ databases">
        <title>The genome of Nicotiana attenuata.</title>
        <authorList>
            <person name="Xu S."/>
            <person name="Brockmoeller T."/>
            <person name="Gaquerel E."/>
            <person name="Navarro A."/>
            <person name="Kuhl H."/>
            <person name="Gase K."/>
            <person name="Ling Z."/>
            <person name="Zhou W."/>
            <person name="Kreitzer C."/>
            <person name="Stanke M."/>
            <person name="Tang H."/>
            <person name="Lyons E."/>
            <person name="Pandey P."/>
            <person name="Pandey S.P."/>
            <person name="Timmermann B."/>
            <person name="Baldwin I.T."/>
        </authorList>
    </citation>
    <scope>NUCLEOTIDE SEQUENCE [LARGE SCALE GENOMIC DNA]</scope>
    <source>
        <strain evidence="7">cv. UT</strain>
        <strain evidence="5">UT</strain>
        <tissue evidence="5">Leaves</tissue>
    </source>
</reference>
<evidence type="ECO:0000313" key="5">
    <source>
        <dbReference type="EMBL" id="OIT19343.1"/>
    </source>
</evidence>
<dbReference type="Proteomes" id="UP000187609">
    <property type="component" value="Unassembled WGS sequence"/>
</dbReference>
<dbReference type="Gramene" id="OIT30561">
    <property type="protein sequence ID" value="OIT30561"/>
    <property type="gene ID" value="A4A49_56293"/>
</dbReference>
<organism evidence="5 7">
    <name type="scientific">Nicotiana attenuata</name>
    <name type="common">Coyote tobacco</name>
    <dbReference type="NCBI Taxonomy" id="49451"/>
    <lineage>
        <taxon>Eukaryota</taxon>
        <taxon>Viridiplantae</taxon>
        <taxon>Streptophyta</taxon>
        <taxon>Embryophyta</taxon>
        <taxon>Tracheophyta</taxon>
        <taxon>Spermatophyta</taxon>
        <taxon>Magnoliopsida</taxon>
        <taxon>eudicotyledons</taxon>
        <taxon>Gunneridae</taxon>
        <taxon>Pentapetalae</taxon>
        <taxon>asterids</taxon>
        <taxon>lamiids</taxon>
        <taxon>Solanales</taxon>
        <taxon>Solanaceae</taxon>
        <taxon>Nicotianoideae</taxon>
        <taxon>Nicotianeae</taxon>
        <taxon>Nicotiana</taxon>
    </lineage>
</organism>
<protein>
    <submittedName>
        <fullName evidence="5">Putative polygalacturonase</fullName>
    </submittedName>
</protein>
<dbReference type="InterPro" id="IPR011050">
    <property type="entry name" value="Pectin_lyase_fold/virulence"/>
</dbReference>
<dbReference type="SUPFAM" id="SSF51126">
    <property type="entry name" value="Pectin lyase-like"/>
    <property type="match status" value="1"/>
</dbReference>
<evidence type="ECO:0000256" key="4">
    <source>
        <dbReference type="SAM" id="Phobius"/>
    </source>
</evidence>
<evidence type="ECO:0000313" key="6">
    <source>
        <dbReference type="EMBL" id="OIT30561.1"/>
    </source>
</evidence>
<sequence>MGELRSSSFASYYSTSVSTLASLLYTTIYSFLLFANVNGFHPVIHHTLNNITGRSRTLIYVNEFGAKGDGVTDDTKSFQDVWKIACSSPLRPQIVIPSGYSFLVRPIDFLGPCRSKVSLS</sequence>
<keyword evidence="7" id="KW-1185">Reference proteome</keyword>
<dbReference type="STRING" id="49451.A0A1J6KBJ0"/>
<keyword evidence="4" id="KW-0472">Membrane</keyword>
<dbReference type="GO" id="GO:0071555">
    <property type="term" value="P:cell wall organization"/>
    <property type="evidence" value="ECO:0007669"/>
    <property type="project" value="UniProtKB-KW"/>
</dbReference>
<proteinExistence type="predicted"/>
<dbReference type="AlphaFoldDB" id="A0A1J6KBJ0"/>
<dbReference type="SMR" id="A0A1J6KBJ0"/>